<comment type="caution">
    <text evidence="2">The sequence shown here is derived from an EMBL/GenBank/DDBJ whole genome shotgun (WGS) entry which is preliminary data.</text>
</comment>
<proteinExistence type="predicted"/>
<reference evidence="2 3" key="1">
    <citation type="journal article" date="2018" name="Nat. Biotechnol.">
        <title>A standardized bacterial taxonomy based on genome phylogeny substantially revises the tree of life.</title>
        <authorList>
            <person name="Parks D.H."/>
            <person name="Chuvochina M."/>
            <person name="Waite D.W."/>
            <person name="Rinke C."/>
            <person name="Skarshewski A."/>
            <person name="Chaumeil P.A."/>
            <person name="Hugenholtz P."/>
        </authorList>
    </citation>
    <scope>NUCLEOTIDE SEQUENCE [LARGE SCALE GENOMIC DNA]</scope>
    <source>
        <strain evidence="2">UBA9375</strain>
    </source>
</reference>
<feature type="non-terminal residue" evidence="2">
    <location>
        <position position="173"/>
    </location>
</feature>
<gene>
    <name evidence="2" type="ORF">DIT97_08365</name>
</gene>
<evidence type="ECO:0000313" key="3">
    <source>
        <dbReference type="Proteomes" id="UP000263642"/>
    </source>
</evidence>
<protein>
    <submittedName>
        <fullName evidence="2">Uncharacterized protein</fullName>
    </submittedName>
</protein>
<dbReference type="EMBL" id="DQAY01000051">
    <property type="protein sequence ID" value="HCO23058.1"/>
    <property type="molecule type" value="Genomic_DNA"/>
</dbReference>
<sequence length="173" mass="19237">MKRRKSSSSGASLDSLLDTMTNVVGILVIMLTVTQLGVGEAVNRITSAIEEEDMERAEQKVAELDELLKLEKEQLETVKELTADKTTVNPEQQKELAEKLKKELEKLKEIQVNIEKLKKEIAERDKQVKSLEQSIVAKETELADIKAKLAKTPDPGPTPNAKIVNLPNPRDAP</sequence>
<evidence type="ECO:0000256" key="1">
    <source>
        <dbReference type="SAM" id="MobiDB-lite"/>
    </source>
</evidence>
<dbReference type="Proteomes" id="UP000263642">
    <property type="component" value="Unassembled WGS sequence"/>
</dbReference>
<name>A0A3D3R4F6_9PLAN</name>
<dbReference type="AlphaFoldDB" id="A0A3D3R4F6"/>
<feature type="region of interest" description="Disordered" evidence="1">
    <location>
        <begin position="147"/>
        <end position="173"/>
    </location>
</feature>
<organism evidence="2 3">
    <name type="scientific">Gimesia maris</name>
    <dbReference type="NCBI Taxonomy" id="122"/>
    <lineage>
        <taxon>Bacteria</taxon>
        <taxon>Pseudomonadati</taxon>
        <taxon>Planctomycetota</taxon>
        <taxon>Planctomycetia</taxon>
        <taxon>Planctomycetales</taxon>
        <taxon>Planctomycetaceae</taxon>
        <taxon>Gimesia</taxon>
    </lineage>
</organism>
<evidence type="ECO:0000313" key="2">
    <source>
        <dbReference type="EMBL" id="HCO23058.1"/>
    </source>
</evidence>
<accession>A0A3D3R4F6</accession>